<keyword evidence="1" id="KW-0812">Transmembrane</keyword>
<feature type="transmembrane region" description="Helical" evidence="1">
    <location>
        <begin position="16"/>
        <end position="40"/>
    </location>
</feature>
<dbReference type="EMBL" id="ANJA01003020">
    <property type="protein sequence ID" value="ETO66594.1"/>
    <property type="molecule type" value="Genomic_DNA"/>
</dbReference>
<sequence>WAKPLRSGKTYFPSSIAWWFATIVNLIRTFGFALNSTLALSSSSMQFSNLQLPAWARSLVVEAWFGDDVVIAAQPELNLFTAALAALHWCIQTPARLWGWVLQKLRADPAQSCKLDLLPVALPAALPVPPQPMGFIDDFDDIKTQLQLIHAIVDDLACNPRCHCVVDSSRTGIAARASTGTERKMLAN</sequence>
<comment type="caution">
    <text evidence="2">The sequence shown here is derived from an EMBL/GenBank/DDBJ whole genome shotgun (WGS) entry which is preliminary data.</text>
</comment>
<keyword evidence="1" id="KW-1133">Transmembrane helix</keyword>
<proteinExistence type="predicted"/>
<dbReference type="Proteomes" id="UP000028582">
    <property type="component" value="Unassembled WGS sequence"/>
</dbReference>
<keyword evidence="1" id="KW-0472">Membrane</keyword>
<name>A0A080ZIY3_PHYNI</name>
<evidence type="ECO:0000256" key="1">
    <source>
        <dbReference type="SAM" id="Phobius"/>
    </source>
</evidence>
<accession>A0A080ZIY3</accession>
<dbReference type="AlphaFoldDB" id="A0A080ZIY3"/>
<feature type="non-terminal residue" evidence="2">
    <location>
        <position position="1"/>
    </location>
</feature>
<protein>
    <submittedName>
        <fullName evidence="2">Uncharacterized protein</fullName>
    </submittedName>
</protein>
<gene>
    <name evidence="2" type="ORF">F444_16302</name>
</gene>
<reference evidence="2 3" key="1">
    <citation type="submission" date="2013-11" db="EMBL/GenBank/DDBJ databases">
        <title>The Genome Sequence of Phytophthora parasitica P1976.</title>
        <authorList>
            <consortium name="The Broad Institute Genomics Platform"/>
            <person name="Russ C."/>
            <person name="Tyler B."/>
            <person name="Panabieres F."/>
            <person name="Shan W."/>
            <person name="Tripathy S."/>
            <person name="Grunwald N."/>
            <person name="Machado M."/>
            <person name="Johnson C.S."/>
            <person name="Walker B."/>
            <person name="Young S."/>
            <person name="Zeng Q."/>
            <person name="Gargeya S."/>
            <person name="Fitzgerald M."/>
            <person name="Haas B."/>
            <person name="Abouelleil A."/>
            <person name="Allen A.W."/>
            <person name="Alvarado L."/>
            <person name="Arachchi H.M."/>
            <person name="Berlin A.M."/>
            <person name="Chapman S.B."/>
            <person name="Gainer-Dewar J."/>
            <person name="Goldberg J."/>
            <person name="Griggs A."/>
            <person name="Gujja S."/>
            <person name="Hansen M."/>
            <person name="Howarth C."/>
            <person name="Imamovic A."/>
            <person name="Ireland A."/>
            <person name="Larimer J."/>
            <person name="McCowan C."/>
            <person name="Murphy C."/>
            <person name="Pearson M."/>
            <person name="Poon T.W."/>
            <person name="Priest M."/>
            <person name="Roberts A."/>
            <person name="Saif S."/>
            <person name="Shea T."/>
            <person name="Sisk P."/>
            <person name="Sykes S."/>
            <person name="Wortman J."/>
            <person name="Nusbaum C."/>
            <person name="Birren B."/>
        </authorList>
    </citation>
    <scope>NUCLEOTIDE SEQUENCE [LARGE SCALE GENOMIC DNA]</scope>
    <source>
        <strain evidence="2 3">P1976</strain>
    </source>
</reference>
<evidence type="ECO:0000313" key="3">
    <source>
        <dbReference type="Proteomes" id="UP000028582"/>
    </source>
</evidence>
<organism evidence="2 3">
    <name type="scientific">Phytophthora nicotianae P1976</name>
    <dbReference type="NCBI Taxonomy" id="1317066"/>
    <lineage>
        <taxon>Eukaryota</taxon>
        <taxon>Sar</taxon>
        <taxon>Stramenopiles</taxon>
        <taxon>Oomycota</taxon>
        <taxon>Peronosporomycetes</taxon>
        <taxon>Peronosporales</taxon>
        <taxon>Peronosporaceae</taxon>
        <taxon>Phytophthora</taxon>
    </lineage>
</organism>
<evidence type="ECO:0000313" key="2">
    <source>
        <dbReference type="EMBL" id="ETO66594.1"/>
    </source>
</evidence>